<gene>
    <name evidence="3" type="ORF">ACFQKD_15155</name>
</gene>
<sequence>MDDEREESDGVDRSESRQPPVADDPDLPADVEVALVQLVESARVAVREGRTDEALAAVGTAETVAANKLPEGDRRERLLHGCGRVADLADADPAVASEYLDAMRRRLP</sequence>
<comment type="caution">
    <text evidence="3">The sequence shown here is derived from an EMBL/GenBank/DDBJ whole genome shotgun (WGS) entry which is preliminary data.</text>
</comment>
<accession>A0ABD5X0N0</accession>
<evidence type="ECO:0000313" key="4">
    <source>
        <dbReference type="Proteomes" id="UP001596388"/>
    </source>
</evidence>
<evidence type="ECO:0000256" key="1">
    <source>
        <dbReference type="SAM" id="MobiDB-lite"/>
    </source>
</evidence>
<dbReference type="AlphaFoldDB" id="A0ABD5X0N0"/>
<feature type="domain" description="DUF8101" evidence="2">
    <location>
        <begin position="23"/>
        <end position="107"/>
    </location>
</feature>
<feature type="region of interest" description="Disordered" evidence="1">
    <location>
        <begin position="1"/>
        <end position="28"/>
    </location>
</feature>
<dbReference type="Pfam" id="PF26403">
    <property type="entry name" value="DUF8101"/>
    <property type="match status" value="1"/>
</dbReference>
<dbReference type="Proteomes" id="UP001596388">
    <property type="component" value="Unassembled WGS sequence"/>
</dbReference>
<proteinExistence type="predicted"/>
<dbReference type="RefSeq" id="WP_276236816.1">
    <property type="nucleotide sequence ID" value="NZ_CP119989.1"/>
</dbReference>
<keyword evidence="4" id="KW-1185">Reference proteome</keyword>
<dbReference type="InterPro" id="IPR058414">
    <property type="entry name" value="DUF8101"/>
</dbReference>
<organism evidence="3 4">
    <name type="scientific">Halobaculum marinum</name>
    <dbReference type="NCBI Taxonomy" id="3031996"/>
    <lineage>
        <taxon>Archaea</taxon>
        <taxon>Methanobacteriati</taxon>
        <taxon>Methanobacteriota</taxon>
        <taxon>Stenosarchaea group</taxon>
        <taxon>Halobacteria</taxon>
        <taxon>Halobacteriales</taxon>
        <taxon>Haloferacaceae</taxon>
        <taxon>Halobaculum</taxon>
    </lineage>
</organism>
<evidence type="ECO:0000313" key="3">
    <source>
        <dbReference type="EMBL" id="MFC7098643.1"/>
    </source>
</evidence>
<dbReference type="EMBL" id="JBHTAG010000003">
    <property type="protein sequence ID" value="MFC7098643.1"/>
    <property type="molecule type" value="Genomic_DNA"/>
</dbReference>
<evidence type="ECO:0000259" key="2">
    <source>
        <dbReference type="Pfam" id="PF26403"/>
    </source>
</evidence>
<protein>
    <recommendedName>
        <fullName evidence="2">DUF8101 domain-containing protein</fullName>
    </recommendedName>
</protein>
<reference evidence="3 4" key="1">
    <citation type="journal article" date="2019" name="Int. J. Syst. Evol. Microbiol.">
        <title>The Global Catalogue of Microorganisms (GCM) 10K type strain sequencing project: providing services to taxonomists for standard genome sequencing and annotation.</title>
        <authorList>
            <consortium name="The Broad Institute Genomics Platform"/>
            <consortium name="The Broad Institute Genome Sequencing Center for Infectious Disease"/>
            <person name="Wu L."/>
            <person name="Ma J."/>
        </authorList>
    </citation>
    <scope>NUCLEOTIDE SEQUENCE [LARGE SCALE GENOMIC DNA]</scope>
    <source>
        <strain evidence="3 4">DT55</strain>
    </source>
</reference>
<dbReference type="GeneID" id="79270424"/>
<name>A0ABD5X0N0_9EURY</name>